<evidence type="ECO:0000259" key="1">
    <source>
        <dbReference type="Pfam" id="PF00561"/>
    </source>
</evidence>
<dbReference type="Pfam" id="PF00561">
    <property type="entry name" value="Abhydrolase_1"/>
    <property type="match status" value="1"/>
</dbReference>
<dbReference type="Gene3D" id="3.40.50.1820">
    <property type="entry name" value="alpha/beta hydrolase"/>
    <property type="match status" value="1"/>
</dbReference>
<dbReference type="GO" id="GO:0016787">
    <property type="term" value="F:hydrolase activity"/>
    <property type="evidence" value="ECO:0007669"/>
    <property type="project" value="UniProtKB-KW"/>
</dbReference>
<proteinExistence type="predicted"/>
<keyword evidence="3" id="KW-1185">Reference proteome</keyword>
<evidence type="ECO:0000313" key="3">
    <source>
        <dbReference type="Proteomes" id="UP000285517"/>
    </source>
</evidence>
<protein>
    <submittedName>
        <fullName evidence="2">Alpha/beta hydrolase</fullName>
    </submittedName>
</protein>
<dbReference type="Proteomes" id="UP000285517">
    <property type="component" value="Chromosome"/>
</dbReference>
<dbReference type="OrthoDB" id="252464at2"/>
<dbReference type="InterPro" id="IPR000073">
    <property type="entry name" value="AB_hydrolase_1"/>
</dbReference>
<dbReference type="InterPro" id="IPR029058">
    <property type="entry name" value="AB_hydrolase_fold"/>
</dbReference>
<dbReference type="PANTHER" id="PTHR43798">
    <property type="entry name" value="MONOACYLGLYCEROL LIPASE"/>
    <property type="match status" value="1"/>
</dbReference>
<dbReference type="PANTHER" id="PTHR43798:SF33">
    <property type="entry name" value="HYDROLASE, PUTATIVE (AFU_ORTHOLOGUE AFUA_2G14860)-RELATED"/>
    <property type="match status" value="1"/>
</dbReference>
<dbReference type="KEGG" id="aev:EI546_10630"/>
<dbReference type="SUPFAM" id="SSF53474">
    <property type="entry name" value="alpha/beta-Hydrolases"/>
    <property type="match status" value="1"/>
</dbReference>
<evidence type="ECO:0000313" key="2">
    <source>
        <dbReference type="EMBL" id="QAA82149.1"/>
    </source>
</evidence>
<dbReference type="AlphaFoldDB" id="A0A410G4I1"/>
<dbReference type="EMBL" id="CP034951">
    <property type="protein sequence ID" value="QAA82149.1"/>
    <property type="molecule type" value="Genomic_DNA"/>
</dbReference>
<dbReference type="InterPro" id="IPR050266">
    <property type="entry name" value="AB_hydrolase_sf"/>
</dbReference>
<gene>
    <name evidence="2" type="ORF">EI546_10630</name>
</gene>
<reference evidence="2 3" key="1">
    <citation type="submission" date="2019-01" db="EMBL/GenBank/DDBJ databases">
        <title>Complete genome sequencing of Aequorivita sp. H23M31.</title>
        <authorList>
            <person name="Bae J.-W."/>
        </authorList>
    </citation>
    <scope>NUCLEOTIDE SEQUENCE [LARGE SCALE GENOMIC DNA]</scope>
    <source>
        <strain evidence="2 3">H23M31</strain>
    </source>
</reference>
<name>A0A410G4I1_9FLAO</name>
<feature type="domain" description="AB hydrolase-1" evidence="1">
    <location>
        <begin position="19"/>
        <end position="244"/>
    </location>
</feature>
<keyword evidence="2" id="KW-0378">Hydrolase</keyword>
<dbReference type="RefSeq" id="WP_128250522.1">
    <property type="nucleotide sequence ID" value="NZ_CP034951.1"/>
</dbReference>
<dbReference type="GO" id="GO:0016020">
    <property type="term" value="C:membrane"/>
    <property type="evidence" value="ECO:0007669"/>
    <property type="project" value="TreeGrafter"/>
</dbReference>
<sequence>MILNFKNTNIYYNSVGKGPAVVLLHGFLESSAMWATLIPELSQDRQVITLDFPGLGESGVISEIHSMELLAEVVNEVFEHLQVKKASFVGHSMGGYVSMAFADLFPMKIEKLVLLNSTPISDSEERKDIRDRAVKLVDKNPEAFVRMAIVNWAGETSREKFSKEIEDAYNLALTFPVEGVKAALKGMRDRKDRTDVLKSFPREKYMFLAEDDPIIPVDDSLKLAEECDVNSIVVSGGHLSLIENFPSVREFLLSIL</sequence>
<organism evidence="2 3">
    <name type="scientific">Aequorivita ciconiae</name>
    <dbReference type="NCBI Taxonomy" id="2494375"/>
    <lineage>
        <taxon>Bacteria</taxon>
        <taxon>Pseudomonadati</taxon>
        <taxon>Bacteroidota</taxon>
        <taxon>Flavobacteriia</taxon>
        <taxon>Flavobacteriales</taxon>
        <taxon>Flavobacteriaceae</taxon>
        <taxon>Aequorivita</taxon>
    </lineage>
</organism>
<dbReference type="PRINTS" id="PR00111">
    <property type="entry name" value="ABHYDROLASE"/>
</dbReference>
<accession>A0A410G4I1</accession>